<evidence type="ECO:0000259" key="9">
    <source>
        <dbReference type="Pfam" id="PF23247"/>
    </source>
</evidence>
<keyword evidence="5" id="KW-0611">Plant defense</keyword>
<dbReference type="Pfam" id="PF00931">
    <property type="entry name" value="NB-ARC"/>
    <property type="match status" value="1"/>
</dbReference>
<feature type="coiled-coil region" evidence="7">
    <location>
        <begin position="34"/>
        <end position="68"/>
    </location>
</feature>
<dbReference type="InterPro" id="IPR002182">
    <property type="entry name" value="NB-ARC"/>
</dbReference>
<evidence type="ECO:0000256" key="5">
    <source>
        <dbReference type="ARBA" id="ARBA00022821"/>
    </source>
</evidence>
<dbReference type="PANTHER" id="PTHR33463">
    <property type="entry name" value="NB-ARC DOMAIN-CONTAINING PROTEIN-RELATED"/>
    <property type="match status" value="1"/>
</dbReference>
<dbReference type="FunFam" id="1.10.10.10:FF:000322">
    <property type="entry name" value="Probable disease resistance protein At1g63360"/>
    <property type="match status" value="1"/>
</dbReference>
<dbReference type="InterPro" id="IPR027417">
    <property type="entry name" value="P-loop_NTPase"/>
</dbReference>
<dbReference type="OrthoDB" id="664960at2759"/>
<dbReference type="GO" id="GO:0006952">
    <property type="term" value="P:defense response"/>
    <property type="evidence" value="ECO:0007669"/>
    <property type="project" value="UniProtKB-KW"/>
</dbReference>
<dbReference type="InterPro" id="IPR058922">
    <property type="entry name" value="WHD_DRP"/>
</dbReference>
<dbReference type="SMART" id="SM00369">
    <property type="entry name" value="LRR_TYP"/>
    <property type="match status" value="2"/>
</dbReference>
<dbReference type="InterPro" id="IPR003591">
    <property type="entry name" value="Leu-rich_rpt_typical-subtyp"/>
</dbReference>
<organism evidence="11 12">
    <name type="scientific">Pyrus ussuriensis x Pyrus communis</name>
    <dbReference type="NCBI Taxonomy" id="2448454"/>
    <lineage>
        <taxon>Eukaryota</taxon>
        <taxon>Viridiplantae</taxon>
        <taxon>Streptophyta</taxon>
        <taxon>Embryophyta</taxon>
        <taxon>Tracheophyta</taxon>
        <taxon>Spermatophyta</taxon>
        <taxon>Magnoliopsida</taxon>
        <taxon>eudicotyledons</taxon>
        <taxon>Gunneridae</taxon>
        <taxon>Pentapetalae</taxon>
        <taxon>rosids</taxon>
        <taxon>fabids</taxon>
        <taxon>Rosales</taxon>
        <taxon>Rosaceae</taxon>
        <taxon>Amygdaloideae</taxon>
        <taxon>Maleae</taxon>
        <taxon>Pyrus</taxon>
    </lineage>
</organism>
<reference evidence="11 12" key="1">
    <citation type="submission" date="2019-09" db="EMBL/GenBank/DDBJ databases">
        <authorList>
            <person name="Ou C."/>
        </authorList>
    </citation>
    <scope>NUCLEOTIDE SEQUENCE [LARGE SCALE GENOMIC DNA]</scope>
    <source>
        <strain evidence="11">S2</strain>
        <tissue evidence="11">Leaf</tissue>
    </source>
</reference>
<dbReference type="InterPro" id="IPR036388">
    <property type="entry name" value="WH-like_DNA-bd_sf"/>
</dbReference>
<dbReference type="Gene3D" id="1.10.10.10">
    <property type="entry name" value="Winged helix-like DNA-binding domain superfamily/Winged helix DNA-binding domain"/>
    <property type="match status" value="1"/>
</dbReference>
<feature type="domain" description="NB-ARC" evidence="8">
    <location>
        <begin position="161"/>
        <end position="331"/>
    </location>
</feature>
<dbReference type="InterPro" id="IPR050905">
    <property type="entry name" value="Plant_NBS-LRR"/>
</dbReference>
<evidence type="ECO:0000256" key="4">
    <source>
        <dbReference type="ARBA" id="ARBA00022741"/>
    </source>
</evidence>
<evidence type="ECO:0000313" key="12">
    <source>
        <dbReference type="Proteomes" id="UP000327157"/>
    </source>
</evidence>
<keyword evidence="3" id="KW-0677">Repeat</keyword>
<dbReference type="Pfam" id="PF13855">
    <property type="entry name" value="LRR_8"/>
    <property type="match status" value="1"/>
</dbReference>
<reference evidence="12" key="2">
    <citation type="submission" date="2019-10" db="EMBL/GenBank/DDBJ databases">
        <title>A de novo genome assembly of a pear dwarfing rootstock.</title>
        <authorList>
            <person name="Wang F."/>
            <person name="Wang J."/>
            <person name="Li S."/>
            <person name="Zhang Y."/>
            <person name="Fang M."/>
            <person name="Ma L."/>
            <person name="Zhao Y."/>
            <person name="Jiang S."/>
        </authorList>
    </citation>
    <scope>NUCLEOTIDE SEQUENCE [LARGE SCALE GENOMIC DNA]</scope>
</reference>
<accession>A0A5N5G874</accession>
<dbReference type="Pfam" id="PF23247">
    <property type="entry name" value="LRR_RPS2"/>
    <property type="match status" value="1"/>
</dbReference>
<dbReference type="PRINTS" id="PR00364">
    <property type="entry name" value="DISEASERSIST"/>
</dbReference>
<keyword evidence="4" id="KW-0547">Nucleotide-binding</keyword>
<dbReference type="Gene3D" id="3.80.10.10">
    <property type="entry name" value="Ribonuclease Inhibitor"/>
    <property type="match status" value="2"/>
</dbReference>
<evidence type="ECO:0000256" key="3">
    <source>
        <dbReference type="ARBA" id="ARBA00022737"/>
    </source>
</evidence>
<evidence type="ECO:0000256" key="6">
    <source>
        <dbReference type="ARBA" id="ARBA00022840"/>
    </source>
</evidence>
<dbReference type="Gene3D" id="1.10.8.430">
    <property type="entry name" value="Helical domain of apoptotic protease-activating factors"/>
    <property type="match status" value="1"/>
</dbReference>
<dbReference type="SUPFAM" id="SSF52058">
    <property type="entry name" value="L domain-like"/>
    <property type="match status" value="1"/>
</dbReference>
<evidence type="ECO:0000256" key="7">
    <source>
        <dbReference type="SAM" id="Coils"/>
    </source>
</evidence>
<feature type="domain" description="Disease resistance protein winged helix" evidence="10">
    <location>
        <begin position="420"/>
        <end position="485"/>
    </location>
</feature>
<name>A0A5N5G874_9ROSA</name>
<dbReference type="EMBL" id="SMOL01000487">
    <property type="protein sequence ID" value="KAB2611556.1"/>
    <property type="molecule type" value="Genomic_DNA"/>
</dbReference>
<comment type="caution">
    <text evidence="11">The sequence shown here is derived from an EMBL/GenBank/DDBJ whole genome shotgun (WGS) entry which is preliminary data.</text>
</comment>
<dbReference type="GO" id="GO:0043531">
    <property type="term" value="F:ADP binding"/>
    <property type="evidence" value="ECO:0007669"/>
    <property type="project" value="InterPro"/>
</dbReference>
<dbReference type="InterPro" id="IPR042197">
    <property type="entry name" value="Apaf_helical"/>
</dbReference>
<dbReference type="PANTHER" id="PTHR33463:SF220">
    <property type="entry name" value="NB-ARC DOMAIN-CONTAINING PROTEIN"/>
    <property type="match status" value="1"/>
</dbReference>
<dbReference type="GO" id="GO:0005524">
    <property type="term" value="F:ATP binding"/>
    <property type="evidence" value="ECO:0007669"/>
    <property type="project" value="UniProtKB-KW"/>
</dbReference>
<keyword evidence="12" id="KW-1185">Reference proteome</keyword>
<dbReference type="InterPro" id="IPR032675">
    <property type="entry name" value="LRR_dom_sf"/>
</dbReference>
<evidence type="ECO:0000259" key="8">
    <source>
        <dbReference type="Pfam" id="PF00931"/>
    </source>
</evidence>
<evidence type="ECO:0000259" key="10">
    <source>
        <dbReference type="Pfam" id="PF23559"/>
    </source>
</evidence>
<reference evidence="11 12" key="3">
    <citation type="submission" date="2019-11" db="EMBL/GenBank/DDBJ databases">
        <title>A de novo genome assembly of a pear dwarfing rootstock.</title>
        <authorList>
            <person name="Wang F."/>
            <person name="Wang J."/>
            <person name="Li S."/>
            <person name="Zhang Y."/>
            <person name="Fang M."/>
            <person name="Ma L."/>
            <person name="Zhao Y."/>
            <person name="Jiang S."/>
        </authorList>
    </citation>
    <scope>NUCLEOTIDE SEQUENCE [LARGE SCALE GENOMIC DNA]</scope>
    <source>
        <strain evidence="11">S2</strain>
        <tissue evidence="11">Leaf</tissue>
    </source>
</reference>
<dbReference type="AlphaFoldDB" id="A0A5N5G874"/>
<dbReference type="SUPFAM" id="SSF52540">
    <property type="entry name" value="P-loop containing nucleoside triphosphate hydrolases"/>
    <property type="match status" value="1"/>
</dbReference>
<proteinExistence type="inferred from homology"/>
<dbReference type="InterPro" id="IPR057135">
    <property type="entry name" value="At4g27190-like_LRR"/>
</dbReference>
<dbReference type="Gene3D" id="3.40.50.300">
    <property type="entry name" value="P-loop containing nucleotide triphosphate hydrolases"/>
    <property type="match status" value="1"/>
</dbReference>
<dbReference type="FunFam" id="1.10.8.430:FF:000003">
    <property type="entry name" value="Probable disease resistance protein At5g66910"/>
    <property type="match status" value="1"/>
</dbReference>
<feature type="domain" description="Disease resistance protein At4g27190-like leucine-rich repeats" evidence="9">
    <location>
        <begin position="734"/>
        <end position="839"/>
    </location>
</feature>
<dbReference type="Proteomes" id="UP000327157">
    <property type="component" value="Chromosome 17"/>
</dbReference>
<gene>
    <name evidence="11" type="ORF">D8674_019588</name>
</gene>
<dbReference type="PROSITE" id="PS51450">
    <property type="entry name" value="LRR"/>
    <property type="match status" value="1"/>
</dbReference>
<evidence type="ECO:0000313" key="11">
    <source>
        <dbReference type="EMBL" id="KAB2611556.1"/>
    </source>
</evidence>
<dbReference type="Pfam" id="PF23559">
    <property type="entry name" value="WHD_DRP"/>
    <property type="match status" value="1"/>
</dbReference>
<dbReference type="InterPro" id="IPR001611">
    <property type="entry name" value="Leu-rich_rpt"/>
</dbReference>
<keyword evidence="7" id="KW-0175">Coiled coil</keyword>
<protein>
    <submittedName>
        <fullName evidence="11">Disease resistance protein</fullName>
    </submittedName>
</protein>
<dbReference type="FunFam" id="3.40.50.300:FF:001091">
    <property type="entry name" value="Probable disease resistance protein At1g61300"/>
    <property type="match status" value="1"/>
</dbReference>
<evidence type="ECO:0000256" key="2">
    <source>
        <dbReference type="ARBA" id="ARBA00022614"/>
    </source>
</evidence>
<keyword evidence="2" id="KW-0433">Leucine-rich repeat</keyword>
<keyword evidence="6" id="KW-0067">ATP-binding</keyword>
<sequence>MGNCCSVTLQVQCDALINRCLDCTFGRASYLCLMEENLKSLTNALEELKALKNDVKVKVDRAEAQEQRRLDQVQWWMSRVAEIQVEVVELLRDKDQELQKLCAGGCCSSSCNSSYEYGKKVTEKLREVEALSLKGRTFDEVAGDAPPLPEMRQMDHTLGMESMVVDLWRQLEEPEVRIVGLFGMGGVGKTTLLDQIYNRYLGTPNDFDFIIWIPISRNHRIEKIQNEIGRQIGCFSDRWKNKEKEQKANEIFKALRRKKFVFLLDDVWEQVDLIKVGIPIPDETNRSKLIFTTRDEQVCSKMGGRGGRKKRVECLEEDEAWKLFRMNVNVAEDVLSLDPGIPDLAKTVARKCAGLPLALKIVGRAMSCKKTAREWKDAIDVLKTSASRFEGMEEVLPLLKLSYDNLSSDEVKACFLYCALFPEDFAIHKDELIYKWMGEEILKEYADVDGALNKGYTIIGTLVRSCLLEDIRGHVKMHDVIRDMALWLACELEETKDNFMVQAGHLLKEIPNVEKWDGVKRMSLMANDIENLDTIPSCPNLHTLYLSNNRLKMIDHNFFNSMSALQVLDLSKNKDLAQLPSGISKLVSLLYLDLSETCIAALPIELKALVKLIYLNLEHTSELDVIPQNLLSSFSKLRVLKLYNSGTCKSILGDNAHLESELQGLKHLDMLTFTIQTVLISERFFASNKLMSCTRFLCLDGLSLLDISPLAYMKRAYSLIINSCGRVEYNLDVLSQSSFKHLEAVDVHDCPNLSDLTWLVFAPNLKTLSIRSCSNMTEIIRLENLGEIAQVDEMNQFSKLDELILVSLPKLESIYGDKTLPLRYLKRIETRGCRNLKKLPLNLSSVPKRDLVITGEQEWWNMLLWESEDDKKAFLPCFRQYK</sequence>
<comment type="similarity">
    <text evidence="1">Belongs to the disease resistance NB-LRR family.</text>
</comment>
<evidence type="ECO:0000256" key="1">
    <source>
        <dbReference type="ARBA" id="ARBA00008894"/>
    </source>
</evidence>